<evidence type="ECO:0000313" key="3">
    <source>
        <dbReference type="EMBL" id="VTR21032.1"/>
    </source>
</evidence>
<reference evidence="3" key="1">
    <citation type="submission" date="2019-05" db="EMBL/GenBank/DDBJ databases">
        <authorList>
            <consortium name="Pathogen Informatics"/>
        </authorList>
    </citation>
    <scope>NUCLEOTIDE SEQUENCE [LARGE SCALE GENOMIC DNA]</scope>
    <source>
        <strain evidence="3">NCTC12965</strain>
    </source>
</reference>
<feature type="domain" description="Exoribonuclease phosphorolytic" evidence="1">
    <location>
        <begin position="37"/>
        <end position="100"/>
    </location>
</feature>
<dbReference type="EMBL" id="CABEEZ010000021">
    <property type="protein sequence ID" value="VTR21032.1"/>
    <property type="molecule type" value="Genomic_DNA"/>
</dbReference>
<dbReference type="GO" id="GO:0003723">
    <property type="term" value="F:RNA binding"/>
    <property type="evidence" value="ECO:0007669"/>
    <property type="project" value="InterPro"/>
</dbReference>
<dbReference type="Gene3D" id="3.30.230.70">
    <property type="entry name" value="GHMP Kinase, N-terminal domain"/>
    <property type="match status" value="2"/>
</dbReference>
<dbReference type="InterPro" id="IPR027408">
    <property type="entry name" value="PNPase/RNase_PH_dom_sf"/>
</dbReference>
<evidence type="ECO:0000259" key="2">
    <source>
        <dbReference type="Pfam" id="PF03726"/>
    </source>
</evidence>
<dbReference type="SUPFAM" id="SSF55666">
    <property type="entry name" value="Ribonuclease PH domain 2-like"/>
    <property type="match status" value="1"/>
</dbReference>
<dbReference type="InterPro" id="IPR020568">
    <property type="entry name" value="Ribosomal_Su5_D2-typ_SF"/>
</dbReference>
<dbReference type="GO" id="GO:0004654">
    <property type="term" value="F:polyribonucleotide nucleotidyltransferase activity"/>
    <property type="evidence" value="ECO:0007669"/>
    <property type="project" value="UniProtKB-EC"/>
</dbReference>
<dbReference type="InterPro" id="IPR036456">
    <property type="entry name" value="PNPase_PH_RNA-bd_sf"/>
</dbReference>
<dbReference type="GO" id="GO:0005829">
    <property type="term" value="C:cytosol"/>
    <property type="evidence" value="ECO:0007669"/>
    <property type="project" value="TreeGrafter"/>
</dbReference>
<proteinExistence type="predicted"/>
<dbReference type="InterPro" id="IPR036345">
    <property type="entry name" value="ExoRNase_PH_dom2_sf"/>
</dbReference>
<keyword evidence="3" id="KW-0548">Nucleotidyltransferase</keyword>
<dbReference type="Gene3D" id="1.10.10.400">
    <property type="entry name" value="Polyribonucleotide nucleotidyltransferase, RNA-binding domain"/>
    <property type="match status" value="1"/>
</dbReference>
<dbReference type="InterPro" id="IPR012162">
    <property type="entry name" value="PNPase"/>
</dbReference>
<dbReference type="InterPro" id="IPR015848">
    <property type="entry name" value="PNPase_PH_RNA-bd_bac/org-type"/>
</dbReference>
<dbReference type="GO" id="GO:0006396">
    <property type="term" value="P:RNA processing"/>
    <property type="evidence" value="ECO:0007669"/>
    <property type="project" value="InterPro"/>
</dbReference>
<dbReference type="Pfam" id="PF03726">
    <property type="entry name" value="PNPase"/>
    <property type="match status" value="1"/>
</dbReference>
<dbReference type="PANTHER" id="PTHR11252:SF0">
    <property type="entry name" value="POLYRIBONUCLEOTIDE NUCLEOTIDYLTRANSFERASE 1, MITOCHONDRIAL"/>
    <property type="match status" value="1"/>
</dbReference>
<keyword evidence="3" id="KW-0808">Transferase</keyword>
<dbReference type="EC" id="2.7.7.8" evidence="3"/>
<name>A0A4U9TRS6_SERFO</name>
<gene>
    <name evidence="3" type="primary">pnp_5</name>
    <name evidence="3" type="ORF">NCTC12965_01199</name>
</gene>
<protein>
    <submittedName>
        <fullName evidence="3">Polyribonucleotide nucleotidyltransferase</fullName>
        <ecNumber evidence="3">2.7.7.8</ecNumber>
    </submittedName>
</protein>
<dbReference type="GO" id="GO:0000175">
    <property type="term" value="F:3'-5'-RNA exonuclease activity"/>
    <property type="evidence" value="ECO:0007669"/>
    <property type="project" value="TreeGrafter"/>
</dbReference>
<dbReference type="AlphaFoldDB" id="A0A4U9TRS6"/>
<organism evidence="3">
    <name type="scientific">Serratia fonticola</name>
    <dbReference type="NCBI Taxonomy" id="47917"/>
    <lineage>
        <taxon>Bacteria</taxon>
        <taxon>Pseudomonadati</taxon>
        <taxon>Pseudomonadota</taxon>
        <taxon>Gammaproteobacteria</taxon>
        <taxon>Enterobacterales</taxon>
        <taxon>Yersiniaceae</taxon>
        <taxon>Serratia</taxon>
    </lineage>
</organism>
<feature type="domain" description="Polyribonucleotide nucleotidyltransferase RNA-binding" evidence="2">
    <location>
        <begin position="132"/>
        <end position="210"/>
    </location>
</feature>
<dbReference type="PANTHER" id="PTHR11252">
    <property type="entry name" value="POLYRIBONUCLEOTIDE NUCLEOTIDYLTRANSFERASE"/>
    <property type="match status" value="1"/>
</dbReference>
<dbReference type="GO" id="GO:0006402">
    <property type="term" value="P:mRNA catabolic process"/>
    <property type="evidence" value="ECO:0007669"/>
    <property type="project" value="InterPro"/>
</dbReference>
<dbReference type="SUPFAM" id="SSF54211">
    <property type="entry name" value="Ribosomal protein S5 domain 2-like"/>
    <property type="match status" value="1"/>
</dbReference>
<dbReference type="InterPro" id="IPR015847">
    <property type="entry name" value="ExoRNase_PH_dom2"/>
</dbReference>
<sequence>MQVIATVVSVNPQVNPDIVAMIGASAALSLSGIPFNGPIGSARVGYINNQYVLNPTTDELKESSLDLVVAGTAGAVLMVESEADVLSEDQMLGAVVFGHDQQQIVIENINALVAEAGKPKWDWQAPAVNEALHARVTELAESRLGDAYHITEKQERYAQVDAIKDSVVETLLAQDETLDASEIQDILGTVEKNVVRSRVLRGEPRIDGREKDMIRGLDVRTGVLPRTHGSALFTPW</sequence>
<accession>A0A4U9TRS6</accession>
<dbReference type="SUPFAM" id="SSF46915">
    <property type="entry name" value="Polynucleotide phosphorylase/guanosine pentaphosphate synthase (PNPase/GPSI), domain 3"/>
    <property type="match status" value="1"/>
</dbReference>
<evidence type="ECO:0000259" key="1">
    <source>
        <dbReference type="Pfam" id="PF03725"/>
    </source>
</evidence>
<dbReference type="Pfam" id="PF03725">
    <property type="entry name" value="RNase_PH_C"/>
    <property type="match status" value="1"/>
</dbReference>